<sequence>MVLFVLTNKYKTKLSEHQFEITKRMQFKSRIIAEMSKTSPKIRRCPRSTCSDQIGDIFKEGQIKSTLNRRACMKRLMTVDEAKKDFLLYHGYVYKHTSSHTHHTQTRNNNLWVTQELRRAGIELATRCTTASSTATAPIVQSNYLLISLNIKTGKNPGDFLLCRGCVYKHTSSHIHHTQTWNNNLWITQKVTPYGNPTRYTLRGSRLPIHRANRAAD</sequence>
<dbReference type="AlphaFoldDB" id="A0A2H1W2T8"/>
<organism evidence="1">
    <name type="scientific">Spodoptera frugiperda</name>
    <name type="common">Fall armyworm</name>
    <dbReference type="NCBI Taxonomy" id="7108"/>
    <lineage>
        <taxon>Eukaryota</taxon>
        <taxon>Metazoa</taxon>
        <taxon>Ecdysozoa</taxon>
        <taxon>Arthropoda</taxon>
        <taxon>Hexapoda</taxon>
        <taxon>Insecta</taxon>
        <taxon>Pterygota</taxon>
        <taxon>Neoptera</taxon>
        <taxon>Endopterygota</taxon>
        <taxon>Lepidoptera</taxon>
        <taxon>Glossata</taxon>
        <taxon>Ditrysia</taxon>
        <taxon>Noctuoidea</taxon>
        <taxon>Noctuidae</taxon>
        <taxon>Amphipyrinae</taxon>
        <taxon>Spodoptera</taxon>
    </lineage>
</organism>
<accession>A0A2H1W2T8</accession>
<evidence type="ECO:0000313" key="1">
    <source>
        <dbReference type="EMBL" id="SOQ47142.1"/>
    </source>
</evidence>
<name>A0A2H1W2T8_SPOFR</name>
<reference evidence="1" key="1">
    <citation type="submission" date="2016-07" db="EMBL/GenBank/DDBJ databases">
        <authorList>
            <person name="Bretaudeau A."/>
        </authorList>
    </citation>
    <scope>NUCLEOTIDE SEQUENCE</scope>
    <source>
        <strain evidence="1">Rice</strain>
        <tissue evidence="1">Whole body</tissue>
    </source>
</reference>
<proteinExistence type="predicted"/>
<gene>
    <name evidence="1" type="ORF">SFRICE_004980</name>
</gene>
<protein>
    <submittedName>
        <fullName evidence="1">SFRICE_004980</fullName>
    </submittedName>
</protein>
<dbReference type="EMBL" id="ODYU01005850">
    <property type="protein sequence ID" value="SOQ47142.1"/>
    <property type="molecule type" value="Genomic_DNA"/>
</dbReference>